<feature type="region of interest" description="Disordered" evidence="1">
    <location>
        <begin position="341"/>
        <end position="392"/>
    </location>
</feature>
<dbReference type="SUPFAM" id="SSF56112">
    <property type="entry name" value="Protein kinase-like (PK-like)"/>
    <property type="match status" value="1"/>
</dbReference>
<feature type="domain" description="Protein kinase" evidence="2">
    <location>
        <begin position="22"/>
        <end position="339"/>
    </location>
</feature>
<dbReference type="Gene3D" id="1.10.510.10">
    <property type="entry name" value="Transferase(Phosphotransferase) domain 1"/>
    <property type="match status" value="1"/>
</dbReference>
<accession>A0A2G5HGL7</accession>
<name>A0A2G5HGL7_CERBT</name>
<dbReference type="AlphaFoldDB" id="A0A2G5HGL7"/>
<dbReference type="InterPro" id="IPR011009">
    <property type="entry name" value="Kinase-like_dom_sf"/>
</dbReference>
<keyword evidence="6" id="KW-1185">Reference proteome</keyword>
<proteinExistence type="predicted"/>
<dbReference type="PROSITE" id="PS50011">
    <property type="entry name" value="PROTEIN_KINASE_DOM"/>
    <property type="match status" value="1"/>
</dbReference>
<evidence type="ECO:0000313" key="4">
    <source>
        <dbReference type="EMBL" id="WPB06615.1"/>
    </source>
</evidence>
<dbReference type="Proteomes" id="UP000230605">
    <property type="component" value="Chromosome 7"/>
</dbReference>
<feature type="compositionally biased region" description="Polar residues" evidence="1">
    <location>
        <begin position="355"/>
        <end position="368"/>
    </location>
</feature>
<feature type="compositionally biased region" description="Basic residues" evidence="1">
    <location>
        <begin position="383"/>
        <end position="392"/>
    </location>
</feature>
<reference evidence="4 6" key="2">
    <citation type="submission" date="2023-09" db="EMBL/GenBank/DDBJ databases">
        <title>Complete-Gapless Cercospora beticola genome.</title>
        <authorList>
            <person name="Wyatt N.A."/>
            <person name="Spanner R.E."/>
            <person name="Bolton M.D."/>
        </authorList>
    </citation>
    <scope>NUCLEOTIDE SEQUENCE [LARGE SCALE GENOMIC DNA]</scope>
    <source>
        <strain evidence="4">Cb09-40</strain>
    </source>
</reference>
<dbReference type="EMBL" id="CP134190">
    <property type="protein sequence ID" value="WPB06615.1"/>
    <property type="molecule type" value="Genomic_DNA"/>
</dbReference>
<evidence type="ECO:0000256" key="1">
    <source>
        <dbReference type="SAM" id="MobiDB-lite"/>
    </source>
</evidence>
<evidence type="ECO:0000313" key="3">
    <source>
        <dbReference type="EMBL" id="PIA91382.1"/>
    </source>
</evidence>
<gene>
    <name evidence="3" type="ORF">CB0940_09103</name>
    <name evidence="4" type="ORF">RHO25_011272</name>
</gene>
<sequence>MAGVAPTPAALNLNLANVEQQKHLIGRLGDGMYSVVEATITIEEFTGAQKQAQDLNYQQPVDIIARMIAPELRATKIFQHQAAAPITDECEIIAYLARHANTSIMNFYPGSKWTQPGAAVGGEFWVDFEVVTGGTLTEFDRHLGKEKDPADKRAPIGFCWHIAEQLFSALLLIHFDGGNRSKYYHGDIKKSNILLRPSTDNANRYPDVVLTDFGSAQELPNRSTPGVKHQFWGTQQDDSRDLGRVITWFSGVRDRTLQELIKDLGRLHVLAPNGAGNVPTQNFHLRRAMRNLVRAAQAYRVNNAFQPLPAQLLKTIDKRCLNDQALRKGVTRVLKSLGVTASRAESNKPERRSTRQTSNSPDELSQSPHRMPGVRTRAQAAGIKKRRAKARR</sequence>
<evidence type="ECO:0000313" key="6">
    <source>
        <dbReference type="Proteomes" id="UP001302367"/>
    </source>
</evidence>
<organism evidence="3 5">
    <name type="scientific">Cercospora beticola</name>
    <name type="common">Sugarbeet leaf spot fungus</name>
    <dbReference type="NCBI Taxonomy" id="122368"/>
    <lineage>
        <taxon>Eukaryota</taxon>
        <taxon>Fungi</taxon>
        <taxon>Dikarya</taxon>
        <taxon>Ascomycota</taxon>
        <taxon>Pezizomycotina</taxon>
        <taxon>Dothideomycetes</taxon>
        <taxon>Dothideomycetidae</taxon>
        <taxon>Mycosphaerellales</taxon>
        <taxon>Mycosphaerellaceae</taxon>
        <taxon>Cercospora</taxon>
    </lineage>
</organism>
<dbReference type="EMBL" id="LKMD01000106">
    <property type="protein sequence ID" value="PIA91382.1"/>
    <property type="molecule type" value="Genomic_DNA"/>
</dbReference>
<dbReference type="GO" id="GO:0005524">
    <property type="term" value="F:ATP binding"/>
    <property type="evidence" value="ECO:0007669"/>
    <property type="project" value="InterPro"/>
</dbReference>
<dbReference type="GO" id="GO:0004672">
    <property type="term" value="F:protein kinase activity"/>
    <property type="evidence" value="ECO:0007669"/>
    <property type="project" value="InterPro"/>
</dbReference>
<dbReference type="SMART" id="SM00220">
    <property type="entry name" value="S_TKc"/>
    <property type="match status" value="1"/>
</dbReference>
<reference evidence="3 5" key="1">
    <citation type="submission" date="2015-10" db="EMBL/GenBank/DDBJ databases">
        <title>The cercosporin biosynthetic gene cluster was horizontally transferred to several fungal lineages and shown to be expanded in Cercospora beticola based on microsynteny with recipient genomes.</title>
        <authorList>
            <person name="De Jonge R."/>
            <person name="Ebert M.K."/>
            <person name="Suttle J.C."/>
            <person name="Jurick Ii W.M."/>
            <person name="Secor G.A."/>
            <person name="Thomma B.P."/>
            <person name="Van De Peer Y."/>
            <person name="Bolton M.D."/>
        </authorList>
    </citation>
    <scope>NUCLEOTIDE SEQUENCE [LARGE SCALE GENOMIC DNA]</scope>
    <source>
        <strain evidence="3 5">09-40</strain>
    </source>
</reference>
<dbReference type="Proteomes" id="UP001302367">
    <property type="component" value="Chromosome 7"/>
</dbReference>
<protein>
    <recommendedName>
        <fullName evidence="2">Protein kinase domain-containing protein</fullName>
    </recommendedName>
</protein>
<evidence type="ECO:0000259" key="2">
    <source>
        <dbReference type="PROSITE" id="PS50011"/>
    </source>
</evidence>
<dbReference type="InterPro" id="IPR000719">
    <property type="entry name" value="Prot_kinase_dom"/>
</dbReference>
<dbReference type="InterPro" id="IPR008271">
    <property type="entry name" value="Ser/Thr_kinase_AS"/>
</dbReference>
<evidence type="ECO:0000313" key="5">
    <source>
        <dbReference type="Proteomes" id="UP000230605"/>
    </source>
</evidence>
<dbReference type="PROSITE" id="PS00108">
    <property type="entry name" value="PROTEIN_KINASE_ST"/>
    <property type="match status" value="1"/>
</dbReference>
<dbReference type="OrthoDB" id="3649535at2759"/>